<comment type="caution">
    <text evidence="3">The sequence shown here is derived from an EMBL/GenBank/DDBJ whole genome shotgun (WGS) entry which is preliminary data.</text>
</comment>
<feature type="chain" id="PRO_5045874157" evidence="1">
    <location>
        <begin position="26"/>
        <end position="562"/>
    </location>
</feature>
<protein>
    <submittedName>
        <fullName evidence="3">DUF5011 domain-containing protein</fullName>
    </submittedName>
</protein>
<keyword evidence="1" id="KW-0732">Signal</keyword>
<dbReference type="EMBL" id="JAESWC010000001">
    <property type="protein sequence ID" value="MBL4934707.1"/>
    <property type="molecule type" value="Genomic_DNA"/>
</dbReference>
<dbReference type="Proteomes" id="UP000632377">
    <property type="component" value="Unassembled WGS sequence"/>
</dbReference>
<dbReference type="InterPro" id="IPR032179">
    <property type="entry name" value="Cry22Aa_Ig-like"/>
</dbReference>
<dbReference type="Gene3D" id="2.60.40.10">
    <property type="entry name" value="Immunoglobulins"/>
    <property type="match status" value="1"/>
</dbReference>
<dbReference type="InterPro" id="IPR013783">
    <property type="entry name" value="Ig-like_fold"/>
</dbReference>
<evidence type="ECO:0000313" key="3">
    <source>
        <dbReference type="EMBL" id="MBL4934707.1"/>
    </source>
</evidence>
<sequence>MYKRILSLFVLFFVVVSNFTNVSAAADVTPPIIKNMTWSATELQVGDKLLVEIDATDIESGINFGSFDTSVYIKHKITGAYKAQQLAYDESSKKLKATFNITTDMQAGEWALYFVSLKDNAGNQKYYHQSDFSQEYKVNIISSVTDITPPSISGMTWLSNELQAGDKMLVEIDATDTESGINFGSLDTSIYIKHKITGVYKAQQLAYDESSKKLKATFNITTDMQAGEWVLYFVSLKDNAGNQKYYHQSDFSQEYKFDLKSVFQGTENLSIEKGAQFSPLNGVKAICSFEGDFTDKITFTGIVDSNAEGIYLLKYEAIGKNGDVYRDYRWVSVVSNLAYNENGEMEGTFFNKEISLNLSNLVNLNSINLTRNGNSYVLSDNSTISEEGKYILSFNSNVNQVNPMKRSLKASSAVLSESPTNIQPSNFEFMIDKTSPEVLECYPQTIDEGAQISPNKFVKVSDNNKLSYEYLTEPIWTKIGEQSVEVLVKDLAGNQVTQEAKLTIIDKCDIDRDGKISIIDLASVAQNYNVKSTQVNWNLRFDFNKDNIIDIFDLVTCSRRLN</sequence>
<dbReference type="Pfam" id="PF16403">
    <property type="entry name" value="Bact_surface_Ig-like"/>
    <property type="match status" value="1"/>
</dbReference>
<evidence type="ECO:0000259" key="2">
    <source>
        <dbReference type="Pfam" id="PF16403"/>
    </source>
</evidence>
<dbReference type="SUPFAM" id="SSF63446">
    <property type="entry name" value="Type I dockerin domain"/>
    <property type="match status" value="1"/>
</dbReference>
<dbReference type="PROSITE" id="PS00018">
    <property type="entry name" value="EF_HAND_1"/>
    <property type="match status" value="2"/>
</dbReference>
<feature type="signal peptide" evidence="1">
    <location>
        <begin position="1"/>
        <end position="25"/>
    </location>
</feature>
<organism evidence="3 4">
    <name type="scientific">Clostridium rhizosphaerae</name>
    <dbReference type="NCBI Taxonomy" id="2803861"/>
    <lineage>
        <taxon>Bacteria</taxon>
        <taxon>Bacillati</taxon>
        <taxon>Bacillota</taxon>
        <taxon>Clostridia</taxon>
        <taxon>Eubacteriales</taxon>
        <taxon>Clostridiaceae</taxon>
        <taxon>Clostridium</taxon>
    </lineage>
</organism>
<evidence type="ECO:0000313" key="4">
    <source>
        <dbReference type="Proteomes" id="UP000632377"/>
    </source>
</evidence>
<reference evidence="3 4" key="1">
    <citation type="submission" date="2021-01" db="EMBL/GenBank/DDBJ databases">
        <title>Genome public.</title>
        <authorList>
            <person name="Liu C."/>
            <person name="Sun Q."/>
        </authorList>
    </citation>
    <scope>NUCLEOTIDE SEQUENCE [LARGE SCALE GENOMIC DNA]</scope>
    <source>
        <strain evidence="3 4">YIM B02515</strain>
    </source>
</reference>
<dbReference type="RefSeq" id="WP_202747330.1">
    <property type="nucleotide sequence ID" value="NZ_JAESWC010000001.1"/>
</dbReference>
<dbReference type="InterPro" id="IPR002105">
    <property type="entry name" value="Dockerin_1_rpt"/>
</dbReference>
<dbReference type="Pfam" id="PF00404">
    <property type="entry name" value="Dockerin_1"/>
    <property type="match status" value="1"/>
</dbReference>
<keyword evidence="4" id="KW-1185">Reference proteome</keyword>
<dbReference type="InterPro" id="IPR018247">
    <property type="entry name" value="EF_Hand_1_Ca_BS"/>
</dbReference>
<dbReference type="Gene3D" id="1.10.1330.10">
    <property type="entry name" value="Dockerin domain"/>
    <property type="match status" value="1"/>
</dbReference>
<proteinExistence type="predicted"/>
<dbReference type="CDD" id="cd14254">
    <property type="entry name" value="Dockerin_II"/>
    <property type="match status" value="1"/>
</dbReference>
<gene>
    <name evidence="3" type="ORF">JK636_02925</name>
</gene>
<name>A0ABS1T6F8_9CLOT</name>
<feature type="domain" description="Pesticidal crystal protein Cry22Aa Ig-like" evidence="2">
    <location>
        <begin position="264"/>
        <end position="333"/>
    </location>
</feature>
<evidence type="ECO:0000256" key="1">
    <source>
        <dbReference type="SAM" id="SignalP"/>
    </source>
</evidence>
<accession>A0ABS1T6F8</accession>
<dbReference type="InterPro" id="IPR036439">
    <property type="entry name" value="Dockerin_dom_sf"/>
</dbReference>